<sequence length="388" mass="43935">MRKARKSSDSNAITLKKNLSFTKWSGRSGDHSKRLKCTPDSNNSSSVNEKDGPQNTLSVYYESGKNAVPASIRASPIKPDGDSCQKNFENCSMDQPLTESLSKINQIDEHLFSNPNNKVSTNRTNLNGDQQNPGERSSFVDNFVAMMKELELMNISYLKDDIISKMLSNLTQNSNLKFSERVSTPIPENSGANTDEELNNASEGSRIPSNSDSSEELSRMSGVFDSKILRSVMKYSNRNDRRSVNERTLSSVRKEPTASNSKNNLPISQRAVSLDRLNIRSSYSNRPHPPNDKANICWYFWVPETQAFLINNPKDRRVEALVRSSRSKVYLHREKRVNTYGEHQQLVAIYSPDKFYLTKCKNLINEKFPIFKVNCGSEKEPGSIAEFY</sequence>
<dbReference type="EMBL" id="UYSG01000868">
    <property type="protein sequence ID" value="VDL27089.1"/>
    <property type="molecule type" value="Genomic_DNA"/>
</dbReference>
<feature type="compositionally biased region" description="Polar residues" evidence="1">
    <location>
        <begin position="246"/>
        <end position="267"/>
    </location>
</feature>
<evidence type="ECO:0000256" key="1">
    <source>
        <dbReference type="SAM" id="MobiDB-lite"/>
    </source>
</evidence>
<dbReference type="Proteomes" id="UP000274504">
    <property type="component" value="Unassembled WGS sequence"/>
</dbReference>
<dbReference type="OrthoDB" id="6232925at2759"/>
<feature type="region of interest" description="Disordered" evidence="1">
    <location>
        <begin position="23"/>
        <end position="55"/>
    </location>
</feature>
<reference evidence="4" key="1">
    <citation type="submission" date="2017-02" db="UniProtKB">
        <authorList>
            <consortium name="WormBaseParasite"/>
        </authorList>
    </citation>
    <scope>IDENTIFICATION</scope>
</reference>
<evidence type="ECO:0000313" key="2">
    <source>
        <dbReference type="EMBL" id="VDL27089.1"/>
    </source>
</evidence>
<feature type="region of interest" description="Disordered" evidence="1">
    <location>
        <begin position="113"/>
        <end position="137"/>
    </location>
</feature>
<dbReference type="WBParaSite" id="HDID_0000308201-mRNA-1">
    <property type="protein sequence ID" value="HDID_0000308201-mRNA-1"/>
    <property type="gene ID" value="HDID_0000308201"/>
</dbReference>
<dbReference type="AlphaFoldDB" id="A0A0R3SEA3"/>
<evidence type="ECO:0000313" key="4">
    <source>
        <dbReference type="WBParaSite" id="HDID_0000308201-mRNA-1"/>
    </source>
</evidence>
<proteinExistence type="predicted"/>
<feature type="compositionally biased region" description="Polar residues" evidence="1">
    <location>
        <begin position="39"/>
        <end position="55"/>
    </location>
</feature>
<gene>
    <name evidence="2" type="ORF">HDID_LOCUS3080</name>
</gene>
<feature type="compositionally biased region" description="Polar residues" evidence="1">
    <location>
        <begin position="113"/>
        <end position="135"/>
    </location>
</feature>
<evidence type="ECO:0000313" key="3">
    <source>
        <dbReference type="Proteomes" id="UP000274504"/>
    </source>
</evidence>
<feature type="region of interest" description="Disordered" evidence="1">
    <location>
        <begin position="181"/>
        <end position="219"/>
    </location>
</feature>
<organism evidence="4">
    <name type="scientific">Hymenolepis diminuta</name>
    <name type="common">Rat tapeworm</name>
    <dbReference type="NCBI Taxonomy" id="6216"/>
    <lineage>
        <taxon>Eukaryota</taxon>
        <taxon>Metazoa</taxon>
        <taxon>Spiralia</taxon>
        <taxon>Lophotrochozoa</taxon>
        <taxon>Platyhelminthes</taxon>
        <taxon>Cestoda</taxon>
        <taxon>Eucestoda</taxon>
        <taxon>Cyclophyllidea</taxon>
        <taxon>Hymenolepididae</taxon>
        <taxon>Hymenolepis</taxon>
    </lineage>
</organism>
<feature type="compositionally biased region" description="Polar residues" evidence="1">
    <location>
        <begin position="186"/>
        <end position="212"/>
    </location>
</feature>
<feature type="region of interest" description="Disordered" evidence="1">
    <location>
        <begin position="239"/>
        <end position="267"/>
    </location>
</feature>
<reference evidence="2 3" key="2">
    <citation type="submission" date="2018-11" db="EMBL/GenBank/DDBJ databases">
        <authorList>
            <consortium name="Pathogen Informatics"/>
        </authorList>
    </citation>
    <scope>NUCLEOTIDE SEQUENCE [LARGE SCALE GENOMIC DNA]</scope>
</reference>
<name>A0A0R3SEA3_HYMDI</name>
<protein>
    <submittedName>
        <fullName evidence="4">SH2 domain-containing protein</fullName>
    </submittedName>
</protein>
<accession>A0A0R3SEA3</accession>